<feature type="compositionally biased region" description="Basic and acidic residues" evidence="1">
    <location>
        <begin position="128"/>
        <end position="142"/>
    </location>
</feature>
<proteinExistence type="predicted"/>
<dbReference type="Proteomes" id="UP001381174">
    <property type="component" value="Unassembled WGS sequence"/>
</dbReference>
<feature type="region of interest" description="Disordered" evidence="1">
    <location>
        <begin position="128"/>
        <end position="151"/>
    </location>
</feature>
<reference evidence="2 3" key="1">
    <citation type="journal article" date="2014" name="Int. J. Syst. Evol. Microbiol.">
        <title>Fulvimonas yonginensis sp. nov., isolated from greenhouse soil, and emended description of the genus Fulvimonas.</title>
        <authorList>
            <person name="Ahn J.H."/>
            <person name="Kim S.J."/>
            <person name="Weon H.Y."/>
            <person name="Hong S.B."/>
            <person name="Seok S.J."/>
            <person name="Kwon S.W."/>
        </authorList>
    </citation>
    <scope>NUCLEOTIDE SEQUENCE [LARGE SCALE GENOMIC DNA]</scope>
    <source>
        <strain evidence="2 3">KACC 16952</strain>
    </source>
</reference>
<dbReference type="EMBL" id="JBBBNY010000006">
    <property type="protein sequence ID" value="MEI7037092.1"/>
    <property type="molecule type" value="Genomic_DNA"/>
</dbReference>
<organism evidence="2 3">
    <name type="scientific">Fulvimonas yonginensis</name>
    <dbReference type="NCBI Taxonomy" id="1495200"/>
    <lineage>
        <taxon>Bacteria</taxon>
        <taxon>Pseudomonadati</taxon>
        <taxon>Pseudomonadota</taxon>
        <taxon>Gammaproteobacteria</taxon>
        <taxon>Lysobacterales</taxon>
        <taxon>Rhodanobacteraceae</taxon>
        <taxon>Fulvimonas</taxon>
    </lineage>
</organism>
<dbReference type="RefSeq" id="WP_336807718.1">
    <property type="nucleotide sequence ID" value="NZ_JBBBNY010000006.1"/>
</dbReference>
<gene>
    <name evidence="2" type="ORF">WAT24_10030</name>
</gene>
<protein>
    <submittedName>
        <fullName evidence="2">Uncharacterized protein</fullName>
    </submittedName>
</protein>
<sequence>MQLLVPVVAFIRCLLIDRQFRRIQGSFDALPQAARTRLSTLTLREIGQAAACEFPHLYGTPPTARYLPWGLGTAAGYTRAGSDNPEIALRGIAQWLAVAYHETKDSPYAFVQARHRQLLRVVKELKDVHGSGSPREQEDTAERWMQSGAAA</sequence>
<evidence type="ECO:0000313" key="3">
    <source>
        <dbReference type="Proteomes" id="UP001381174"/>
    </source>
</evidence>
<accession>A0ABU8JDH0</accession>
<evidence type="ECO:0000313" key="2">
    <source>
        <dbReference type="EMBL" id="MEI7037092.1"/>
    </source>
</evidence>
<keyword evidence="3" id="KW-1185">Reference proteome</keyword>
<comment type="caution">
    <text evidence="2">The sequence shown here is derived from an EMBL/GenBank/DDBJ whole genome shotgun (WGS) entry which is preliminary data.</text>
</comment>
<evidence type="ECO:0000256" key="1">
    <source>
        <dbReference type="SAM" id="MobiDB-lite"/>
    </source>
</evidence>
<name>A0ABU8JDH0_9GAMM</name>